<feature type="region of interest" description="Disordered" evidence="1">
    <location>
        <begin position="41"/>
        <end position="77"/>
    </location>
</feature>
<evidence type="ECO:0000256" key="1">
    <source>
        <dbReference type="SAM" id="MobiDB-lite"/>
    </source>
</evidence>
<evidence type="ECO:0000313" key="2">
    <source>
        <dbReference type="EMBL" id="MCT7980641.1"/>
    </source>
</evidence>
<reference evidence="2 3" key="1">
    <citation type="journal article" date="2022" name="Front. Microbiol.">
        <title>High genomic differentiation and limited gene flow indicate recent cryptic speciation within the genus Laspinema (cyanobacteria).</title>
        <authorList>
            <person name="Stanojkovic A."/>
            <person name="Skoupy S."/>
            <person name="Skaloud P."/>
            <person name="Dvorak P."/>
        </authorList>
    </citation>
    <scope>NUCLEOTIDE SEQUENCE [LARGE SCALE GENOMIC DNA]</scope>
    <source>
        <strain evidence="2 3">D3b</strain>
    </source>
</reference>
<name>A0ABT2NDV6_9CYAN</name>
<organism evidence="2 3">
    <name type="scientific">Laspinema olomoucense D3b</name>
    <dbReference type="NCBI Taxonomy" id="2953688"/>
    <lineage>
        <taxon>Bacteria</taxon>
        <taxon>Bacillati</taxon>
        <taxon>Cyanobacteriota</taxon>
        <taxon>Cyanophyceae</taxon>
        <taxon>Oscillatoriophycideae</taxon>
        <taxon>Oscillatoriales</taxon>
        <taxon>Laspinemataceae</taxon>
        <taxon>Laspinema</taxon>
        <taxon>Laspinema olomoucense</taxon>
    </lineage>
</organism>
<evidence type="ECO:0008006" key="4">
    <source>
        <dbReference type="Google" id="ProtNLM"/>
    </source>
</evidence>
<evidence type="ECO:0000313" key="3">
    <source>
        <dbReference type="Proteomes" id="UP001525961"/>
    </source>
</evidence>
<gene>
    <name evidence="2" type="ORF">NG792_23225</name>
</gene>
<sequence>MLTVNFAHFRFNLAPFLLPIQLYFAPGLPAPDIHAMSVPVTRPYQERPTTEANSDCKENDQKECDHHRGSREERSER</sequence>
<accession>A0ABT2NDV6</accession>
<comment type="caution">
    <text evidence="2">The sequence shown here is derived from an EMBL/GenBank/DDBJ whole genome shotgun (WGS) entry which is preliminary data.</text>
</comment>
<proteinExistence type="predicted"/>
<protein>
    <recommendedName>
        <fullName evidence="4">Secreted protein</fullName>
    </recommendedName>
</protein>
<dbReference type="RefSeq" id="WP_261236994.1">
    <property type="nucleotide sequence ID" value="NZ_JAMXFA010000041.1"/>
</dbReference>
<dbReference type="Proteomes" id="UP001525961">
    <property type="component" value="Unassembled WGS sequence"/>
</dbReference>
<keyword evidence="3" id="KW-1185">Reference proteome</keyword>
<feature type="compositionally biased region" description="Basic and acidic residues" evidence="1">
    <location>
        <begin position="44"/>
        <end position="77"/>
    </location>
</feature>
<dbReference type="EMBL" id="JAMXFA010000041">
    <property type="protein sequence ID" value="MCT7980641.1"/>
    <property type="molecule type" value="Genomic_DNA"/>
</dbReference>